<keyword evidence="1" id="KW-0812">Transmembrane</keyword>
<keyword evidence="1" id="KW-0472">Membrane</keyword>
<protein>
    <submittedName>
        <fullName evidence="2">Uncharacterized protein</fullName>
    </submittedName>
</protein>
<gene>
    <name evidence="2" type="ORF">WI372_10885</name>
</gene>
<keyword evidence="3" id="KW-1185">Reference proteome</keyword>
<feature type="transmembrane region" description="Helical" evidence="1">
    <location>
        <begin position="232"/>
        <end position="253"/>
    </location>
</feature>
<feature type="transmembrane region" description="Helical" evidence="1">
    <location>
        <begin position="125"/>
        <end position="143"/>
    </location>
</feature>
<name>A0ABU9E9T0_9BACT</name>
<accession>A0ABU9E9T0</accession>
<feature type="transmembrane region" description="Helical" evidence="1">
    <location>
        <begin position="155"/>
        <end position="178"/>
    </location>
</feature>
<feature type="transmembrane region" description="Helical" evidence="1">
    <location>
        <begin position="343"/>
        <end position="363"/>
    </location>
</feature>
<evidence type="ECO:0000313" key="2">
    <source>
        <dbReference type="EMBL" id="MEK9501483.1"/>
    </source>
</evidence>
<feature type="transmembrane region" description="Helical" evidence="1">
    <location>
        <begin position="401"/>
        <end position="423"/>
    </location>
</feature>
<keyword evidence="1" id="KW-1133">Transmembrane helix</keyword>
<dbReference type="EMBL" id="JBBHLI010000005">
    <property type="protein sequence ID" value="MEK9501483.1"/>
    <property type="molecule type" value="Genomic_DNA"/>
</dbReference>
<organism evidence="2 3">
    <name type="scientific">Gaopeijia maritima</name>
    <dbReference type="NCBI Taxonomy" id="3119007"/>
    <lineage>
        <taxon>Bacteria</taxon>
        <taxon>Pseudomonadati</taxon>
        <taxon>Gemmatimonadota</taxon>
        <taxon>Longimicrobiia</taxon>
        <taxon>Gaopeijiales</taxon>
        <taxon>Gaopeijiaceae</taxon>
        <taxon>Gaopeijia</taxon>
    </lineage>
</organism>
<evidence type="ECO:0000256" key="1">
    <source>
        <dbReference type="SAM" id="Phobius"/>
    </source>
</evidence>
<feature type="transmembrane region" description="Helical" evidence="1">
    <location>
        <begin position="84"/>
        <end position="105"/>
    </location>
</feature>
<sequence>MTTRTYRSVLAFWLPLAATWLMMSVEGPILAAVIARLADPTYNLAAYGVAFAFAILVEAPVIMLMSASTALVEDAPSLQRMRRFTWALNGIATVLLLLMLVPPVYDLVMRGLIGLPDEVATITYGALWIFLPWPAAIGYRRFLQGLLIRADRTRLVAAGTVIRLAAMVVTALALAVAADLPGAWVGSAALSVGVVVEAVAARLMARETLAELTDTPPDDPDAVPGYRDISHFYLPLALTSLIGLTVQPMLTFFMGRAPAPLESLAVFPVVHALSFVFRSFGLSYQEAAIALLGRHNEHVAMMGRFALVLGLATSGALGLVAFTPLSRLWFEVLSGLSPELAAYAVWPTRLLVPLPALSVLLSLQRAILVQGRRTGPISGATTVEVIGIAILFPLFGFGLGWTGVTAAFIAFLGGRLAGNLYLLRPVREVLARPAPSL</sequence>
<dbReference type="RefSeq" id="WP_405286958.1">
    <property type="nucleotide sequence ID" value="NZ_JBBHLI010000005.1"/>
</dbReference>
<dbReference type="Proteomes" id="UP001484239">
    <property type="component" value="Unassembled WGS sequence"/>
</dbReference>
<feature type="transmembrane region" description="Helical" evidence="1">
    <location>
        <begin position="47"/>
        <end position="72"/>
    </location>
</feature>
<feature type="transmembrane region" description="Helical" evidence="1">
    <location>
        <begin position="305"/>
        <end position="323"/>
    </location>
</feature>
<evidence type="ECO:0000313" key="3">
    <source>
        <dbReference type="Proteomes" id="UP001484239"/>
    </source>
</evidence>
<feature type="transmembrane region" description="Helical" evidence="1">
    <location>
        <begin position="375"/>
        <end position="395"/>
    </location>
</feature>
<comment type="caution">
    <text evidence="2">The sequence shown here is derived from an EMBL/GenBank/DDBJ whole genome shotgun (WGS) entry which is preliminary data.</text>
</comment>
<feature type="transmembrane region" description="Helical" evidence="1">
    <location>
        <begin position="265"/>
        <end position="284"/>
    </location>
</feature>
<feature type="transmembrane region" description="Helical" evidence="1">
    <location>
        <begin position="184"/>
        <end position="205"/>
    </location>
</feature>
<proteinExistence type="predicted"/>
<reference evidence="2 3" key="1">
    <citation type="submission" date="2024-02" db="EMBL/GenBank/DDBJ databases">
        <title>A novel Gemmatimonadota bacterium.</title>
        <authorList>
            <person name="Du Z.-J."/>
            <person name="Ye Y.-Q."/>
        </authorList>
    </citation>
    <scope>NUCLEOTIDE SEQUENCE [LARGE SCALE GENOMIC DNA]</scope>
    <source>
        <strain evidence="2 3">DH-20</strain>
    </source>
</reference>